<gene>
    <name evidence="2" type="ORF">A3H68_02185</name>
</gene>
<reference evidence="2 3" key="1">
    <citation type="journal article" date="2016" name="Nat. Commun.">
        <title>Thousands of microbial genomes shed light on interconnected biogeochemical processes in an aquifer system.</title>
        <authorList>
            <person name="Anantharaman K."/>
            <person name="Brown C.T."/>
            <person name="Hug L.A."/>
            <person name="Sharon I."/>
            <person name="Castelle C.J."/>
            <person name="Probst A.J."/>
            <person name="Thomas B.C."/>
            <person name="Singh A."/>
            <person name="Wilkins M.J."/>
            <person name="Karaoz U."/>
            <person name="Brodie E.L."/>
            <person name="Williams K.H."/>
            <person name="Hubbard S.S."/>
            <person name="Banfield J.F."/>
        </authorList>
    </citation>
    <scope>NUCLEOTIDE SEQUENCE [LARGE SCALE GENOMIC DNA]</scope>
</reference>
<keyword evidence="1" id="KW-0812">Transmembrane</keyword>
<proteinExistence type="predicted"/>
<protein>
    <submittedName>
        <fullName evidence="2">Uncharacterized protein</fullName>
    </submittedName>
</protein>
<dbReference type="AlphaFoldDB" id="A0A1G2P3B7"/>
<dbReference type="Proteomes" id="UP000176429">
    <property type="component" value="Unassembled WGS sequence"/>
</dbReference>
<keyword evidence="1" id="KW-1133">Transmembrane helix</keyword>
<evidence type="ECO:0000313" key="2">
    <source>
        <dbReference type="EMBL" id="OHA42051.1"/>
    </source>
</evidence>
<feature type="transmembrane region" description="Helical" evidence="1">
    <location>
        <begin position="60"/>
        <end position="82"/>
    </location>
</feature>
<organism evidence="2 3">
    <name type="scientific">Candidatus Taylorbacteria bacterium RIFCSPLOWO2_02_FULL_46_40</name>
    <dbReference type="NCBI Taxonomy" id="1802329"/>
    <lineage>
        <taxon>Bacteria</taxon>
        <taxon>Candidatus Tayloriibacteriota</taxon>
    </lineage>
</organism>
<comment type="caution">
    <text evidence="2">The sequence shown here is derived from an EMBL/GenBank/DDBJ whole genome shotgun (WGS) entry which is preliminary data.</text>
</comment>
<accession>A0A1G2P3B7</accession>
<dbReference type="EMBL" id="MHSH01000013">
    <property type="protein sequence ID" value="OHA42051.1"/>
    <property type="molecule type" value="Genomic_DNA"/>
</dbReference>
<evidence type="ECO:0000313" key="3">
    <source>
        <dbReference type="Proteomes" id="UP000176429"/>
    </source>
</evidence>
<evidence type="ECO:0000256" key="1">
    <source>
        <dbReference type="SAM" id="Phobius"/>
    </source>
</evidence>
<feature type="transmembrane region" description="Helical" evidence="1">
    <location>
        <begin position="12"/>
        <end position="32"/>
    </location>
</feature>
<sequence length="156" mass="17042">MSSPPSQKKIALVLVVSFSALALAGFLGISAISNHYPCITETATGMQCPPPSFPYDAANFHLTILKSFVIAVISLLSAAIISKIQIWSILLRTPLVKEILSDGLTETSDKNSSFQIDCLAPRNLLSLERWLIRTRSAIWPFATFRLAFANTDTESV</sequence>
<name>A0A1G2P3B7_9BACT</name>
<keyword evidence="1" id="KW-0472">Membrane</keyword>